<keyword evidence="1" id="KW-0812">Transmembrane</keyword>
<proteinExistence type="predicted"/>
<dbReference type="InterPro" id="IPR013201">
    <property type="entry name" value="Prot_inhib_I29"/>
</dbReference>
<evidence type="ECO:0000259" key="2">
    <source>
        <dbReference type="SMART" id="SM00848"/>
    </source>
</evidence>
<reference evidence="3" key="1">
    <citation type="submission" date="2023-03" db="EMBL/GenBank/DDBJ databases">
        <authorList>
            <person name="Julca I."/>
        </authorList>
    </citation>
    <scope>NUCLEOTIDE SEQUENCE</scope>
</reference>
<dbReference type="SMART" id="SM00848">
    <property type="entry name" value="Inhibitor_I29"/>
    <property type="match status" value="1"/>
</dbReference>
<keyword evidence="4" id="KW-1185">Reference proteome</keyword>
<gene>
    <name evidence="3" type="ORF">OLC1_LOCUS12913</name>
</gene>
<dbReference type="EMBL" id="OX459121">
    <property type="protein sequence ID" value="CAI9103852.1"/>
    <property type="molecule type" value="Genomic_DNA"/>
</dbReference>
<dbReference type="SUPFAM" id="SSF54001">
    <property type="entry name" value="Cysteine proteinases"/>
    <property type="match status" value="1"/>
</dbReference>
<dbReference type="Pfam" id="PF08246">
    <property type="entry name" value="Inhibitor_I29"/>
    <property type="match status" value="1"/>
</dbReference>
<organism evidence="3 4">
    <name type="scientific">Oldenlandia corymbosa var. corymbosa</name>
    <dbReference type="NCBI Taxonomy" id="529605"/>
    <lineage>
        <taxon>Eukaryota</taxon>
        <taxon>Viridiplantae</taxon>
        <taxon>Streptophyta</taxon>
        <taxon>Embryophyta</taxon>
        <taxon>Tracheophyta</taxon>
        <taxon>Spermatophyta</taxon>
        <taxon>Magnoliopsida</taxon>
        <taxon>eudicotyledons</taxon>
        <taxon>Gunneridae</taxon>
        <taxon>Pentapetalae</taxon>
        <taxon>asterids</taxon>
        <taxon>lamiids</taxon>
        <taxon>Gentianales</taxon>
        <taxon>Rubiaceae</taxon>
        <taxon>Rubioideae</taxon>
        <taxon>Spermacoceae</taxon>
        <taxon>Hedyotis-Oldenlandia complex</taxon>
        <taxon>Oldenlandia</taxon>
    </lineage>
</organism>
<dbReference type="InterPro" id="IPR038765">
    <property type="entry name" value="Papain-like_cys_pep_sf"/>
</dbReference>
<keyword evidence="1" id="KW-0472">Membrane</keyword>
<feature type="transmembrane region" description="Helical" evidence="1">
    <location>
        <begin position="20"/>
        <end position="40"/>
    </location>
</feature>
<sequence length="129" mass="14716">MAAKDSRKFGRTEILFAKLVFALLIFVSAIYLTAMAYSWLNQLNRSNLALKSPELHQEFERFMVKFGKKYDTEEERSKRFQIFAKYYQKLKDSNKSGGGSEQSSNTDLGITGFADYADEELPRGGCSID</sequence>
<dbReference type="AlphaFoldDB" id="A0AAV1D7N9"/>
<name>A0AAV1D7N9_OLDCO</name>
<keyword evidence="1" id="KW-1133">Transmembrane helix</keyword>
<protein>
    <submittedName>
        <fullName evidence="3">OLC1v1002425C1</fullName>
    </submittedName>
</protein>
<evidence type="ECO:0000256" key="1">
    <source>
        <dbReference type="SAM" id="Phobius"/>
    </source>
</evidence>
<evidence type="ECO:0000313" key="3">
    <source>
        <dbReference type="EMBL" id="CAI9103852.1"/>
    </source>
</evidence>
<evidence type="ECO:0000313" key="4">
    <source>
        <dbReference type="Proteomes" id="UP001161247"/>
    </source>
</evidence>
<accession>A0AAV1D7N9</accession>
<dbReference type="Gene3D" id="1.10.287.2250">
    <property type="match status" value="1"/>
</dbReference>
<feature type="domain" description="Cathepsin propeptide inhibitor" evidence="2">
    <location>
        <begin position="59"/>
        <end position="121"/>
    </location>
</feature>
<dbReference type="Proteomes" id="UP001161247">
    <property type="component" value="Chromosome 4"/>
</dbReference>